<proteinExistence type="predicted"/>
<keyword evidence="1" id="KW-0732">Signal</keyword>
<protein>
    <recommendedName>
        <fullName evidence="4">Outer membrane protein beta-barrel domain-containing protein</fullName>
    </recommendedName>
</protein>
<feature type="signal peptide" evidence="1">
    <location>
        <begin position="1"/>
        <end position="18"/>
    </location>
</feature>
<evidence type="ECO:0000256" key="1">
    <source>
        <dbReference type="SAM" id="SignalP"/>
    </source>
</evidence>
<dbReference type="AlphaFoldDB" id="A0A395LW32"/>
<evidence type="ECO:0000313" key="2">
    <source>
        <dbReference type="EMBL" id="RFM22906.1"/>
    </source>
</evidence>
<dbReference type="Proteomes" id="UP000266389">
    <property type="component" value="Unassembled WGS sequence"/>
</dbReference>
<gene>
    <name evidence="2" type="ORF">D0433_13910</name>
</gene>
<dbReference type="EMBL" id="PHFL01000072">
    <property type="protein sequence ID" value="RFM22906.1"/>
    <property type="molecule type" value="Genomic_DNA"/>
</dbReference>
<evidence type="ECO:0008006" key="4">
    <source>
        <dbReference type="Google" id="ProtNLM"/>
    </source>
</evidence>
<feature type="chain" id="PRO_5017292086" description="Outer membrane protein beta-barrel domain-containing protein" evidence="1">
    <location>
        <begin position="19"/>
        <end position="225"/>
    </location>
</feature>
<sequence>MRYAIAIWLLCGAAIAAAQPRAPFQMPTLIADAKAGIGAMVPPDFSRWSETVRLVRSPDVRTSLELGGALLLRLSESLYGGADLSYTFFEDAIDATTGAQQLRLSAGMLMPSAVIAFVPIEPLQSQALVKLTFGVGAIFGTVSNTLAVPQSYSAWGGTLLTEFTFGLPLGQFLVATFNAALRAGLTGAAQNSNVRLEYLDSDRQVKPVTLTFLVGTIRFGVALKL</sequence>
<evidence type="ECO:0000313" key="3">
    <source>
        <dbReference type="Proteomes" id="UP000266389"/>
    </source>
</evidence>
<organism evidence="2 3">
    <name type="scientific">Candidatus Thermochlorobacter aerophilus</name>
    <dbReference type="NCBI Taxonomy" id="1868324"/>
    <lineage>
        <taxon>Bacteria</taxon>
        <taxon>Pseudomonadati</taxon>
        <taxon>Chlorobiota</taxon>
        <taxon>Chlorobiia</taxon>
        <taxon>Chlorobiales</taxon>
        <taxon>Candidatus Thermochlorobacteriaceae</taxon>
        <taxon>Candidatus Thermochlorobacter</taxon>
    </lineage>
</organism>
<reference evidence="2 3" key="1">
    <citation type="journal article" date="2011" name="ISME J.">
        <title>Community ecology of hot spring cyanobacterial mats: predominant populations and their functional potential.</title>
        <authorList>
            <person name="Klatt C.G."/>
            <person name="Wood J.M."/>
            <person name="Rusch D.B."/>
            <person name="Bateson M.M."/>
            <person name="Hamamura N."/>
            <person name="Heidelberg J.F."/>
            <person name="Grossman A.R."/>
            <person name="Bhaya D."/>
            <person name="Cohan F.M."/>
            <person name="Kuhl M."/>
            <person name="Bryant D.A."/>
            <person name="Ward D.M."/>
        </authorList>
    </citation>
    <scope>NUCLEOTIDE SEQUENCE [LARGE SCALE GENOMIC DNA]</scope>
    <source>
        <strain evidence="2">OS</strain>
    </source>
</reference>
<accession>A0A395LW32</accession>
<comment type="caution">
    <text evidence="2">The sequence shown here is derived from an EMBL/GenBank/DDBJ whole genome shotgun (WGS) entry which is preliminary data.</text>
</comment>
<name>A0A395LW32_9BACT</name>